<organism evidence="3">
    <name type="scientific">Haemonchus placei</name>
    <name type="common">Barber's pole worm</name>
    <dbReference type="NCBI Taxonomy" id="6290"/>
    <lineage>
        <taxon>Eukaryota</taxon>
        <taxon>Metazoa</taxon>
        <taxon>Ecdysozoa</taxon>
        <taxon>Nematoda</taxon>
        <taxon>Chromadorea</taxon>
        <taxon>Rhabditida</taxon>
        <taxon>Rhabditina</taxon>
        <taxon>Rhabditomorpha</taxon>
        <taxon>Strongyloidea</taxon>
        <taxon>Trichostrongylidae</taxon>
        <taxon>Haemonchus</taxon>
    </lineage>
</organism>
<dbReference type="Proteomes" id="UP000268014">
    <property type="component" value="Unassembled WGS sequence"/>
</dbReference>
<evidence type="ECO:0000313" key="1">
    <source>
        <dbReference type="EMBL" id="VDO08397.1"/>
    </source>
</evidence>
<keyword evidence="2" id="KW-1185">Reference proteome</keyword>
<accession>A0A0N4VV89</accession>
<dbReference type="EMBL" id="UZAF01001459">
    <property type="protein sequence ID" value="VDO08397.1"/>
    <property type="molecule type" value="Genomic_DNA"/>
</dbReference>
<dbReference type="WBParaSite" id="HPLM_0000120901-mRNA-1">
    <property type="protein sequence ID" value="HPLM_0000120901-mRNA-1"/>
    <property type="gene ID" value="HPLM_0000120901"/>
</dbReference>
<evidence type="ECO:0000313" key="3">
    <source>
        <dbReference type="WBParaSite" id="HPLM_0000120901-mRNA-1"/>
    </source>
</evidence>
<reference evidence="1 2" key="2">
    <citation type="submission" date="2018-11" db="EMBL/GenBank/DDBJ databases">
        <authorList>
            <consortium name="Pathogen Informatics"/>
        </authorList>
    </citation>
    <scope>NUCLEOTIDE SEQUENCE [LARGE SCALE GENOMIC DNA]</scope>
    <source>
        <strain evidence="1 2">MHpl1</strain>
    </source>
</reference>
<name>A0A0N4VV89_HAEPC</name>
<gene>
    <name evidence="1" type="ORF">HPLM_LOCUS1207</name>
</gene>
<dbReference type="AlphaFoldDB" id="A0A0N4VV89"/>
<reference evidence="3" key="1">
    <citation type="submission" date="2017-02" db="UniProtKB">
        <authorList>
            <consortium name="WormBaseParasite"/>
        </authorList>
    </citation>
    <scope>IDENTIFICATION</scope>
</reference>
<proteinExistence type="predicted"/>
<sequence>MQGITGKLSGKMGSAVFRIRNGAQVVTQYNPIVKNPDTAGQQEARAKFKLLSQLGAIMESGFGTMAVTKRAGKSAPTQRNAFMQLNYRLVAVDMSSDVPERAKIKMDKVQLTKSARPLGEISGDASEVSVLNVPDEVKSVRFVEVVYRQVQVVDPDTGSFIIKVRPEVKKVQDTPVTGTGAERGVSYEPGVGETLQGSTILAYGLIPTASTAGRVDFDNIHTPSDEDFVGAIALDQMVRDGDLLETMTIGLNVQGGN</sequence>
<protein>
    <submittedName>
        <fullName evidence="3">Cadherin domain-containing protein</fullName>
    </submittedName>
</protein>
<evidence type="ECO:0000313" key="2">
    <source>
        <dbReference type="Proteomes" id="UP000268014"/>
    </source>
</evidence>